<comment type="subcellular location">
    <subcellularLocation>
        <location evidence="1 7">Cell membrane</location>
        <topology evidence="1 7">Multi-pass membrane protein</topology>
    </subcellularLocation>
</comment>
<dbReference type="Pfam" id="PF00528">
    <property type="entry name" value="BPD_transp_1"/>
    <property type="match status" value="1"/>
</dbReference>
<dbReference type="AlphaFoldDB" id="A0A1G7YEG1"/>
<organism evidence="9 10">
    <name type="scientific">Sinosporangium album</name>
    <dbReference type="NCBI Taxonomy" id="504805"/>
    <lineage>
        <taxon>Bacteria</taxon>
        <taxon>Bacillati</taxon>
        <taxon>Actinomycetota</taxon>
        <taxon>Actinomycetes</taxon>
        <taxon>Streptosporangiales</taxon>
        <taxon>Streptosporangiaceae</taxon>
        <taxon>Sinosporangium</taxon>
    </lineage>
</organism>
<keyword evidence="4 7" id="KW-0812">Transmembrane</keyword>
<dbReference type="InterPro" id="IPR035906">
    <property type="entry name" value="MetI-like_sf"/>
</dbReference>
<feature type="transmembrane region" description="Helical" evidence="7">
    <location>
        <begin position="9"/>
        <end position="31"/>
    </location>
</feature>
<comment type="similarity">
    <text evidence="7">Belongs to the binding-protein-dependent transport system permease family.</text>
</comment>
<evidence type="ECO:0000313" key="10">
    <source>
        <dbReference type="Proteomes" id="UP000198923"/>
    </source>
</evidence>
<feature type="transmembrane region" description="Helical" evidence="7">
    <location>
        <begin position="175"/>
        <end position="196"/>
    </location>
</feature>
<dbReference type="RefSeq" id="WP_093170521.1">
    <property type="nucleotide sequence ID" value="NZ_FNCN01000009.1"/>
</dbReference>
<evidence type="ECO:0000256" key="5">
    <source>
        <dbReference type="ARBA" id="ARBA00022989"/>
    </source>
</evidence>
<dbReference type="PROSITE" id="PS50928">
    <property type="entry name" value="ABC_TM1"/>
    <property type="match status" value="1"/>
</dbReference>
<dbReference type="EMBL" id="FNCN01000009">
    <property type="protein sequence ID" value="SDG94871.1"/>
    <property type="molecule type" value="Genomic_DNA"/>
</dbReference>
<dbReference type="STRING" id="504805.SAMN05421505_109218"/>
<dbReference type="Proteomes" id="UP000198923">
    <property type="component" value="Unassembled WGS sequence"/>
</dbReference>
<evidence type="ECO:0000256" key="7">
    <source>
        <dbReference type="RuleBase" id="RU363032"/>
    </source>
</evidence>
<dbReference type="Gene3D" id="1.10.3720.10">
    <property type="entry name" value="MetI-like"/>
    <property type="match status" value="1"/>
</dbReference>
<evidence type="ECO:0000256" key="4">
    <source>
        <dbReference type="ARBA" id="ARBA00022692"/>
    </source>
</evidence>
<keyword evidence="10" id="KW-1185">Reference proteome</keyword>
<dbReference type="InterPro" id="IPR000515">
    <property type="entry name" value="MetI-like"/>
</dbReference>
<dbReference type="OrthoDB" id="9778910at2"/>
<dbReference type="GO" id="GO:0005886">
    <property type="term" value="C:plasma membrane"/>
    <property type="evidence" value="ECO:0007669"/>
    <property type="project" value="UniProtKB-SubCell"/>
</dbReference>
<dbReference type="GO" id="GO:0071916">
    <property type="term" value="F:dipeptide transmembrane transporter activity"/>
    <property type="evidence" value="ECO:0007669"/>
    <property type="project" value="TreeGrafter"/>
</dbReference>
<feature type="transmembrane region" description="Helical" evidence="7">
    <location>
        <begin position="139"/>
        <end position="163"/>
    </location>
</feature>
<gene>
    <name evidence="9" type="ORF">SAMN05421505_109218</name>
</gene>
<keyword evidence="6 7" id="KW-0472">Membrane</keyword>
<evidence type="ECO:0000256" key="6">
    <source>
        <dbReference type="ARBA" id="ARBA00023136"/>
    </source>
</evidence>
<evidence type="ECO:0000256" key="1">
    <source>
        <dbReference type="ARBA" id="ARBA00004651"/>
    </source>
</evidence>
<sequence length="313" mass="33011">MRPGLGRHILLRLLSGVFVLWGAATLCFLTVSLRGDTVGAILGPGQPPTPELRRQIIAEYGLDDPWLVQYGRRLRELLTGDLGWSYQRDQPVARLLADQIGPTLQLAVAAALLSVLLAVAATLLTAGRGRLVRAAVSGLELLAVSLPNFWVGTVLLALFSFTFPIFPAVGAPGPAGLVLPAFALALPAAGVLAQVMRQELETAETRPFAVSVLARGAGLFHLRARHTLRHAALPVVTLSGWVLGSLAGGAVLIENIFARPGLGRLLASAAASRDLPVVTAIVLLSAAAFVVINLVVDLLYPLIDPRLRAEAAR</sequence>
<proteinExistence type="inferred from homology"/>
<dbReference type="PANTHER" id="PTHR43163">
    <property type="entry name" value="DIPEPTIDE TRANSPORT SYSTEM PERMEASE PROTEIN DPPB-RELATED"/>
    <property type="match status" value="1"/>
</dbReference>
<keyword evidence="5 7" id="KW-1133">Transmembrane helix</keyword>
<keyword evidence="3" id="KW-1003">Cell membrane</keyword>
<feature type="transmembrane region" description="Helical" evidence="7">
    <location>
        <begin position="277"/>
        <end position="303"/>
    </location>
</feature>
<name>A0A1G7YEG1_9ACTN</name>
<dbReference type="SUPFAM" id="SSF161098">
    <property type="entry name" value="MetI-like"/>
    <property type="match status" value="1"/>
</dbReference>
<evidence type="ECO:0000256" key="2">
    <source>
        <dbReference type="ARBA" id="ARBA00022448"/>
    </source>
</evidence>
<feature type="transmembrane region" description="Helical" evidence="7">
    <location>
        <begin position="231"/>
        <end position="257"/>
    </location>
</feature>
<feature type="transmembrane region" description="Helical" evidence="7">
    <location>
        <begin position="104"/>
        <end position="127"/>
    </location>
</feature>
<accession>A0A1G7YEG1</accession>
<evidence type="ECO:0000256" key="3">
    <source>
        <dbReference type="ARBA" id="ARBA00022475"/>
    </source>
</evidence>
<dbReference type="PANTHER" id="PTHR43163:SF6">
    <property type="entry name" value="DIPEPTIDE TRANSPORT SYSTEM PERMEASE PROTEIN DPPB-RELATED"/>
    <property type="match status" value="1"/>
</dbReference>
<feature type="domain" description="ABC transmembrane type-1" evidence="8">
    <location>
        <begin position="100"/>
        <end position="300"/>
    </location>
</feature>
<evidence type="ECO:0000313" key="9">
    <source>
        <dbReference type="EMBL" id="SDG94871.1"/>
    </source>
</evidence>
<evidence type="ECO:0000259" key="8">
    <source>
        <dbReference type="PROSITE" id="PS50928"/>
    </source>
</evidence>
<reference evidence="9 10" key="1">
    <citation type="submission" date="2016-10" db="EMBL/GenBank/DDBJ databases">
        <authorList>
            <person name="de Groot N.N."/>
        </authorList>
    </citation>
    <scope>NUCLEOTIDE SEQUENCE [LARGE SCALE GENOMIC DNA]</scope>
    <source>
        <strain evidence="9 10">CPCC 201354</strain>
    </source>
</reference>
<protein>
    <submittedName>
        <fullName evidence="9">Peptide/nickel transport system permease protein</fullName>
    </submittedName>
</protein>
<keyword evidence="2 7" id="KW-0813">Transport</keyword>